<evidence type="ECO:0000313" key="5">
    <source>
        <dbReference type="Proteomes" id="UP000791440"/>
    </source>
</evidence>
<dbReference type="AlphaFoldDB" id="A0A921YKX5"/>
<comment type="similarity">
    <text evidence="1">Belongs to the short-chain dehydrogenases/reductases (SDR) family.</text>
</comment>
<accession>A0A921YKX5</accession>
<evidence type="ECO:0000256" key="1">
    <source>
        <dbReference type="ARBA" id="ARBA00006484"/>
    </source>
</evidence>
<dbReference type="PANTHER" id="PTHR44229:SF8">
    <property type="entry name" value="ALCOHOL DEHYDROGENASE-RELATED"/>
    <property type="match status" value="1"/>
</dbReference>
<gene>
    <name evidence="4" type="ORF">O3G_MSEX001767</name>
</gene>
<evidence type="ECO:0000313" key="4">
    <source>
        <dbReference type="EMBL" id="KAG6441251.1"/>
    </source>
</evidence>
<evidence type="ECO:0000256" key="2">
    <source>
        <dbReference type="ARBA" id="ARBA00023002"/>
    </source>
</evidence>
<dbReference type="InterPro" id="IPR002347">
    <property type="entry name" value="SDR_fam"/>
</dbReference>
<proteinExistence type="inferred from homology"/>
<feature type="signal peptide" evidence="3">
    <location>
        <begin position="1"/>
        <end position="18"/>
    </location>
</feature>
<dbReference type="GO" id="GO:0005737">
    <property type="term" value="C:cytoplasm"/>
    <property type="evidence" value="ECO:0007669"/>
    <property type="project" value="TreeGrafter"/>
</dbReference>
<reference evidence="4" key="1">
    <citation type="journal article" date="2016" name="Insect Biochem. Mol. Biol.">
        <title>Multifaceted biological insights from a draft genome sequence of the tobacco hornworm moth, Manduca sexta.</title>
        <authorList>
            <person name="Kanost M.R."/>
            <person name="Arrese E.L."/>
            <person name="Cao X."/>
            <person name="Chen Y.R."/>
            <person name="Chellapilla S."/>
            <person name="Goldsmith M.R."/>
            <person name="Grosse-Wilde E."/>
            <person name="Heckel D.G."/>
            <person name="Herndon N."/>
            <person name="Jiang H."/>
            <person name="Papanicolaou A."/>
            <person name="Qu J."/>
            <person name="Soulages J.L."/>
            <person name="Vogel H."/>
            <person name="Walters J."/>
            <person name="Waterhouse R.M."/>
            <person name="Ahn S.J."/>
            <person name="Almeida F.C."/>
            <person name="An C."/>
            <person name="Aqrawi P."/>
            <person name="Bretschneider A."/>
            <person name="Bryant W.B."/>
            <person name="Bucks S."/>
            <person name="Chao H."/>
            <person name="Chevignon G."/>
            <person name="Christen J.M."/>
            <person name="Clarke D.F."/>
            <person name="Dittmer N.T."/>
            <person name="Ferguson L.C.F."/>
            <person name="Garavelou S."/>
            <person name="Gordon K.H.J."/>
            <person name="Gunaratna R.T."/>
            <person name="Han Y."/>
            <person name="Hauser F."/>
            <person name="He Y."/>
            <person name="Heidel-Fischer H."/>
            <person name="Hirsh A."/>
            <person name="Hu Y."/>
            <person name="Jiang H."/>
            <person name="Kalra D."/>
            <person name="Klinner C."/>
            <person name="Konig C."/>
            <person name="Kovar C."/>
            <person name="Kroll A.R."/>
            <person name="Kuwar S.S."/>
            <person name="Lee S.L."/>
            <person name="Lehman R."/>
            <person name="Li K."/>
            <person name="Li Z."/>
            <person name="Liang H."/>
            <person name="Lovelace S."/>
            <person name="Lu Z."/>
            <person name="Mansfield J.H."/>
            <person name="McCulloch K.J."/>
            <person name="Mathew T."/>
            <person name="Morton B."/>
            <person name="Muzny D.M."/>
            <person name="Neunemann D."/>
            <person name="Ongeri F."/>
            <person name="Pauchet Y."/>
            <person name="Pu L.L."/>
            <person name="Pyrousis I."/>
            <person name="Rao X.J."/>
            <person name="Redding A."/>
            <person name="Roesel C."/>
            <person name="Sanchez-Gracia A."/>
            <person name="Schaack S."/>
            <person name="Shukla A."/>
            <person name="Tetreau G."/>
            <person name="Wang Y."/>
            <person name="Xiong G.H."/>
            <person name="Traut W."/>
            <person name="Walsh T.K."/>
            <person name="Worley K.C."/>
            <person name="Wu D."/>
            <person name="Wu W."/>
            <person name="Wu Y.Q."/>
            <person name="Zhang X."/>
            <person name="Zou Z."/>
            <person name="Zucker H."/>
            <person name="Briscoe A.D."/>
            <person name="Burmester T."/>
            <person name="Clem R.J."/>
            <person name="Feyereisen R."/>
            <person name="Grimmelikhuijzen C.J.P."/>
            <person name="Hamodrakas S.J."/>
            <person name="Hansson B.S."/>
            <person name="Huguet E."/>
            <person name="Jermiin L.S."/>
            <person name="Lan Q."/>
            <person name="Lehman H.K."/>
            <person name="Lorenzen M."/>
            <person name="Merzendorfer H."/>
            <person name="Michalopoulos I."/>
            <person name="Morton D.B."/>
            <person name="Muthukrishnan S."/>
            <person name="Oakeshott J.G."/>
            <person name="Palmer W."/>
            <person name="Park Y."/>
            <person name="Passarelli A.L."/>
            <person name="Rozas J."/>
            <person name="Schwartz L.M."/>
            <person name="Smith W."/>
            <person name="Southgate A."/>
            <person name="Vilcinskas A."/>
            <person name="Vogt R."/>
            <person name="Wang P."/>
            <person name="Werren J."/>
            <person name="Yu X.Q."/>
            <person name="Zhou J.J."/>
            <person name="Brown S.J."/>
            <person name="Scherer S.E."/>
            <person name="Richards S."/>
            <person name="Blissard G.W."/>
        </authorList>
    </citation>
    <scope>NUCLEOTIDE SEQUENCE</scope>
</reference>
<reference evidence="4" key="2">
    <citation type="submission" date="2020-12" db="EMBL/GenBank/DDBJ databases">
        <authorList>
            <person name="Kanost M."/>
        </authorList>
    </citation>
    <scope>NUCLEOTIDE SEQUENCE</scope>
</reference>
<keyword evidence="2" id="KW-0560">Oxidoreductase</keyword>
<keyword evidence="5" id="KW-1185">Reference proteome</keyword>
<feature type="chain" id="PRO_5037433851" description="Alcohol dehydrogenase" evidence="3">
    <location>
        <begin position="19"/>
        <end position="285"/>
    </location>
</feature>
<protein>
    <recommendedName>
        <fullName evidence="6">Alcohol dehydrogenase</fullName>
    </recommendedName>
</protein>
<comment type="caution">
    <text evidence="4">The sequence shown here is derived from an EMBL/GenBank/DDBJ whole genome shotgun (WGS) entry which is preliminary data.</text>
</comment>
<keyword evidence="3" id="KW-0732">Signal</keyword>
<dbReference type="PANTHER" id="PTHR44229">
    <property type="entry name" value="15-HYDROXYPROSTAGLANDIN DEHYDROGENASE [NAD(+)]"/>
    <property type="match status" value="1"/>
</dbReference>
<dbReference type="EMBL" id="JH668285">
    <property type="protein sequence ID" value="KAG6441251.1"/>
    <property type="molecule type" value="Genomic_DNA"/>
</dbReference>
<evidence type="ECO:0008006" key="6">
    <source>
        <dbReference type="Google" id="ProtNLM"/>
    </source>
</evidence>
<evidence type="ECO:0000256" key="3">
    <source>
        <dbReference type="SAM" id="SignalP"/>
    </source>
</evidence>
<name>A0A921YKX5_MANSE</name>
<organism evidence="4 5">
    <name type="scientific">Manduca sexta</name>
    <name type="common">Tobacco hawkmoth</name>
    <name type="synonym">Tobacco hornworm</name>
    <dbReference type="NCBI Taxonomy" id="7130"/>
    <lineage>
        <taxon>Eukaryota</taxon>
        <taxon>Metazoa</taxon>
        <taxon>Ecdysozoa</taxon>
        <taxon>Arthropoda</taxon>
        <taxon>Hexapoda</taxon>
        <taxon>Insecta</taxon>
        <taxon>Pterygota</taxon>
        <taxon>Neoptera</taxon>
        <taxon>Endopterygota</taxon>
        <taxon>Lepidoptera</taxon>
        <taxon>Glossata</taxon>
        <taxon>Ditrysia</taxon>
        <taxon>Bombycoidea</taxon>
        <taxon>Sphingidae</taxon>
        <taxon>Sphinginae</taxon>
        <taxon>Sphingini</taxon>
        <taxon>Manduca</taxon>
    </lineage>
</organism>
<dbReference type="Proteomes" id="UP000791440">
    <property type="component" value="Unassembled WGS sequence"/>
</dbReference>
<sequence>MLFPTGLLVCLSMTLGHADDQLASERDIAGKIAIVTGAASGIGRAITEHLLKNDIKNVIIVDMNEKHGAETELALKEQYGDDRVEFIYGDITKDLEEVHNKVYEKYGYVNILVNNAGVLNEDDPELTLRVNALGTLQWSLKFYNSMRKDRGGKGGTIINISSISGFLVDPFITSYKASKYAIIGLTLGLGHEYNYKTSAVRVVAICPGFTSSDMTDGQMVVDEQASIFDKFRSSLIWQTPDVLGKNAIKVFQEADTGSIWVSEEGKDAEIAPARKVVTLSQLESL</sequence>
<dbReference type="GO" id="GO:0016616">
    <property type="term" value="F:oxidoreductase activity, acting on the CH-OH group of donors, NAD or NADP as acceptor"/>
    <property type="evidence" value="ECO:0007669"/>
    <property type="project" value="TreeGrafter"/>
</dbReference>
<dbReference type="Pfam" id="PF00106">
    <property type="entry name" value="adh_short"/>
    <property type="match status" value="1"/>
</dbReference>